<dbReference type="OrthoDB" id="2372305at2759"/>
<sequence>MLAETIVDYSDYLKLDLSSEMKRTQDIIDNMLTRLEELASVLQMIKVKNSDCNSLVTEDIGKHRSEMTVLFKKINTLNLVIAKISSNIDSIEKQVEKAESHFGVSNDNRIKNLLMPFWKRNKEIVDSVPSTTTDQHFKLCSVLEHFEDKTSQQ</sequence>
<organism evidence="1 2">
    <name type="scientific">Eumeta variegata</name>
    <name type="common">Bagworm moth</name>
    <name type="synonym">Eumeta japonica</name>
    <dbReference type="NCBI Taxonomy" id="151549"/>
    <lineage>
        <taxon>Eukaryota</taxon>
        <taxon>Metazoa</taxon>
        <taxon>Ecdysozoa</taxon>
        <taxon>Arthropoda</taxon>
        <taxon>Hexapoda</taxon>
        <taxon>Insecta</taxon>
        <taxon>Pterygota</taxon>
        <taxon>Neoptera</taxon>
        <taxon>Endopterygota</taxon>
        <taxon>Lepidoptera</taxon>
        <taxon>Glossata</taxon>
        <taxon>Ditrysia</taxon>
        <taxon>Tineoidea</taxon>
        <taxon>Psychidae</taxon>
        <taxon>Oiketicinae</taxon>
        <taxon>Eumeta</taxon>
    </lineage>
</organism>
<dbReference type="PANTHER" id="PTHR16230">
    <property type="entry name" value="CAPPUCCINO"/>
    <property type="match status" value="1"/>
</dbReference>
<dbReference type="AlphaFoldDB" id="A0A4C1TN73"/>
<evidence type="ECO:0000313" key="1">
    <source>
        <dbReference type="EMBL" id="GBP15220.1"/>
    </source>
</evidence>
<accession>A0A4C1TN73</accession>
<protein>
    <recommendedName>
        <fullName evidence="3">Biogenesis of lysosome-related organelles complex 1 subunit 4</fullName>
    </recommendedName>
</protein>
<comment type="caution">
    <text evidence="1">The sequence shown here is derived from an EMBL/GenBank/DDBJ whole genome shotgun (WGS) entry which is preliminary data.</text>
</comment>
<dbReference type="PANTHER" id="PTHR16230:SF3">
    <property type="entry name" value="BIOGENESIS OF LYSOSOMAL ORGANELLES COMPLEX-1, SUBUNIT 4, CAPPUCCINO"/>
    <property type="match status" value="1"/>
</dbReference>
<name>A0A4C1TN73_EUMVA</name>
<dbReference type="Proteomes" id="UP000299102">
    <property type="component" value="Unassembled WGS sequence"/>
</dbReference>
<dbReference type="InterPro" id="IPR024857">
    <property type="entry name" value="Cappuccino"/>
</dbReference>
<evidence type="ECO:0000313" key="2">
    <source>
        <dbReference type="Proteomes" id="UP000299102"/>
    </source>
</evidence>
<gene>
    <name evidence="1" type="ORF">EVAR_92224_1</name>
</gene>
<reference evidence="1 2" key="1">
    <citation type="journal article" date="2019" name="Commun. Biol.">
        <title>The bagworm genome reveals a unique fibroin gene that provides high tensile strength.</title>
        <authorList>
            <person name="Kono N."/>
            <person name="Nakamura H."/>
            <person name="Ohtoshi R."/>
            <person name="Tomita M."/>
            <person name="Numata K."/>
            <person name="Arakawa K."/>
        </authorList>
    </citation>
    <scope>NUCLEOTIDE SEQUENCE [LARGE SCALE GENOMIC DNA]</scope>
</reference>
<proteinExistence type="predicted"/>
<dbReference type="STRING" id="151549.A0A4C1TN73"/>
<keyword evidence="2" id="KW-1185">Reference proteome</keyword>
<evidence type="ECO:0008006" key="3">
    <source>
        <dbReference type="Google" id="ProtNLM"/>
    </source>
</evidence>
<dbReference type="GO" id="GO:0031083">
    <property type="term" value="C:BLOC-1 complex"/>
    <property type="evidence" value="ECO:0007669"/>
    <property type="project" value="TreeGrafter"/>
</dbReference>
<dbReference type="EMBL" id="BGZK01000070">
    <property type="protein sequence ID" value="GBP15220.1"/>
    <property type="molecule type" value="Genomic_DNA"/>
</dbReference>